<proteinExistence type="predicted"/>
<protein>
    <submittedName>
        <fullName evidence="1">Uncharacterized protein</fullName>
    </submittedName>
</protein>
<keyword evidence="2" id="KW-1185">Reference proteome</keyword>
<reference evidence="1" key="2">
    <citation type="submission" date="2020-11" db="EMBL/GenBank/DDBJ databases">
        <authorList>
            <person name="McCartney M.A."/>
            <person name="Auch B."/>
            <person name="Kono T."/>
            <person name="Mallez S."/>
            <person name="Becker A."/>
            <person name="Gohl D.M."/>
            <person name="Silverstein K.A.T."/>
            <person name="Koren S."/>
            <person name="Bechman K.B."/>
            <person name="Herman A."/>
            <person name="Abrahante J.E."/>
            <person name="Garbe J."/>
        </authorList>
    </citation>
    <scope>NUCLEOTIDE SEQUENCE</scope>
    <source>
        <strain evidence="1">Duluth1</strain>
        <tissue evidence="1">Whole animal</tissue>
    </source>
</reference>
<accession>A0A9D4LKG1</accession>
<gene>
    <name evidence="1" type="ORF">DPMN_102413</name>
</gene>
<evidence type="ECO:0000313" key="1">
    <source>
        <dbReference type="EMBL" id="KAH3859596.1"/>
    </source>
</evidence>
<dbReference type="AlphaFoldDB" id="A0A9D4LKG1"/>
<sequence length="74" mass="7842">MFIYIQFCNIKKDDRQPGLVAATTSKRAFCGAVTERVTVPSLSVTLNVWRVAAAVCTRSLIAVPLAASADITGG</sequence>
<dbReference type="EMBL" id="JAIWYP010000003">
    <property type="protein sequence ID" value="KAH3859596.1"/>
    <property type="molecule type" value="Genomic_DNA"/>
</dbReference>
<dbReference type="Proteomes" id="UP000828390">
    <property type="component" value="Unassembled WGS sequence"/>
</dbReference>
<reference evidence="1" key="1">
    <citation type="journal article" date="2019" name="bioRxiv">
        <title>The Genome of the Zebra Mussel, Dreissena polymorpha: A Resource for Invasive Species Research.</title>
        <authorList>
            <person name="McCartney M.A."/>
            <person name="Auch B."/>
            <person name="Kono T."/>
            <person name="Mallez S."/>
            <person name="Zhang Y."/>
            <person name="Obille A."/>
            <person name="Becker A."/>
            <person name="Abrahante J.E."/>
            <person name="Garbe J."/>
            <person name="Badalamenti J.P."/>
            <person name="Herman A."/>
            <person name="Mangelson H."/>
            <person name="Liachko I."/>
            <person name="Sullivan S."/>
            <person name="Sone E.D."/>
            <person name="Koren S."/>
            <person name="Silverstein K.A.T."/>
            <person name="Beckman K.B."/>
            <person name="Gohl D.M."/>
        </authorList>
    </citation>
    <scope>NUCLEOTIDE SEQUENCE</scope>
    <source>
        <strain evidence="1">Duluth1</strain>
        <tissue evidence="1">Whole animal</tissue>
    </source>
</reference>
<comment type="caution">
    <text evidence="1">The sequence shown here is derived from an EMBL/GenBank/DDBJ whole genome shotgun (WGS) entry which is preliminary data.</text>
</comment>
<name>A0A9D4LKG1_DREPO</name>
<organism evidence="1 2">
    <name type="scientific">Dreissena polymorpha</name>
    <name type="common">Zebra mussel</name>
    <name type="synonym">Mytilus polymorpha</name>
    <dbReference type="NCBI Taxonomy" id="45954"/>
    <lineage>
        <taxon>Eukaryota</taxon>
        <taxon>Metazoa</taxon>
        <taxon>Spiralia</taxon>
        <taxon>Lophotrochozoa</taxon>
        <taxon>Mollusca</taxon>
        <taxon>Bivalvia</taxon>
        <taxon>Autobranchia</taxon>
        <taxon>Heteroconchia</taxon>
        <taxon>Euheterodonta</taxon>
        <taxon>Imparidentia</taxon>
        <taxon>Neoheterodontei</taxon>
        <taxon>Myida</taxon>
        <taxon>Dreissenoidea</taxon>
        <taxon>Dreissenidae</taxon>
        <taxon>Dreissena</taxon>
    </lineage>
</organism>
<evidence type="ECO:0000313" key="2">
    <source>
        <dbReference type="Proteomes" id="UP000828390"/>
    </source>
</evidence>